<dbReference type="Proteomes" id="UP000262583">
    <property type="component" value="Chromosome"/>
</dbReference>
<keyword evidence="4" id="KW-0378">Hydrolase</keyword>
<accession>A0A2Z4Y6A7</accession>
<comment type="cofactor">
    <cofactor evidence="1">
        <name>a divalent metal cation</name>
        <dbReference type="ChEBI" id="CHEBI:60240"/>
    </cofactor>
</comment>
<dbReference type="InterPro" id="IPR005229">
    <property type="entry name" value="YicC/YloC-like"/>
</dbReference>
<dbReference type="InterPro" id="IPR013527">
    <property type="entry name" value="YicC-like_N"/>
</dbReference>
<dbReference type="GO" id="GO:0016787">
    <property type="term" value="F:hydrolase activity"/>
    <property type="evidence" value="ECO:0007669"/>
    <property type="project" value="UniProtKB-KW"/>
</dbReference>
<sequence>MFHAHAMIRSMTGYGSARLTNATGDFAAEIRSVNNRHLDLTVRVARELGFLEPSIRSLVRKHVHRGKVDVFFRWTPAPTAPPFYEINRPLLQHYLNELRELTVTNGIALDLGSLLQLPGVVNPTELASETEGLMAGAIEVVTQALAAWDASRCGEGQALCEAIRQHLQRVRECADAIAREKDALESQIRDKLAERMRTLAATSGIEVDPARLEMELGLLADKLDITEELVRLRSHLDAFEALLPNSTAEALGKKMDFLTQELGREVNTIGSKVRGITVVQAVIEAKNELEKIREQVQNIE</sequence>
<keyword evidence="2" id="KW-0540">Nuclease</keyword>
<evidence type="ECO:0000256" key="5">
    <source>
        <dbReference type="ARBA" id="ARBA00035648"/>
    </source>
</evidence>
<dbReference type="EMBL" id="CP030759">
    <property type="protein sequence ID" value="AXA35975.1"/>
    <property type="molecule type" value="Genomic_DNA"/>
</dbReference>
<dbReference type="InterPro" id="IPR013551">
    <property type="entry name" value="YicC-like_C"/>
</dbReference>
<dbReference type="PANTHER" id="PTHR30636:SF3">
    <property type="entry name" value="UPF0701 PROTEIN YICC"/>
    <property type="match status" value="1"/>
</dbReference>
<dbReference type="Pfam" id="PF08340">
    <property type="entry name" value="YicC-like_C"/>
    <property type="match status" value="1"/>
</dbReference>
<dbReference type="NCBIfam" id="TIGR00255">
    <property type="entry name" value="YicC/YloC family endoribonuclease"/>
    <property type="match status" value="1"/>
</dbReference>
<feature type="coiled-coil region" evidence="6">
    <location>
        <begin position="167"/>
        <end position="194"/>
    </location>
</feature>
<dbReference type="Pfam" id="PF03755">
    <property type="entry name" value="YicC-like_N"/>
    <property type="match status" value="1"/>
</dbReference>
<keyword evidence="6" id="KW-0175">Coiled coil</keyword>
<reference evidence="9 10" key="1">
    <citation type="submission" date="2018-05" db="EMBL/GenBank/DDBJ databases">
        <title>A metagenomic window into the 2 km-deep terrestrial subsurface aquifer revealed taxonomically and functionally diverse microbial community comprising novel uncultured bacterial lineages.</title>
        <authorList>
            <person name="Kadnikov V.V."/>
            <person name="Mardanov A.V."/>
            <person name="Beletsky A.V."/>
            <person name="Banks D."/>
            <person name="Pimenov N.V."/>
            <person name="Frank Y.A."/>
            <person name="Karnachuk O.V."/>
            <person name="Ravin N.V."/>
        </authorList>
    </citation>
    <scope>NUCLEOTIDE SEQUENCE [LARGE SCALE GENOMIC DNA]</scope>
    <source>
        <strain evidence="9">BY</strain>
    </source>
</reference>
<protein>
    <submittedName>
        <fullName evidence="9">Protein YicC</fullName>
    </submittedName>
</protein>
<dbReference type="AlphaFoldDB" id="A0A2Z4Y6A7"/>
<evidence type="ECO:0000313" key="9">
    <source>
        <dbReference type="EMBL" id="AXA35975.1"/>
    </source>
</evidence>
<evidence type="ECO:0000313" key="10">
    <source>
        <dbReference type="Proteomes" id="UP000262583"/>
    </source>
</evidence>
<evidence type="ECO:0000256" key="2">
    <source>
        <dbReference type="ARBA" id="ARBA00022722"/>
    </source>
</evidence>
<dbReference type="GO" id="GO:0004521">
    <property type="term" value="F:RNA endonuclease activity"/>
    <property type="evidence" value="ECO:0007669"/>
    <property type="project" value="InterPro"/>
</dbReference>
<organism evidence="9 10">
    <name type="scientific">Sumerlaea chitinivorans</name>
    <dbReference type="NCBI Taxonomy" id="2250252"/>
    <lineage>
        <taxon>Bacteria</taxon>
        <taxon>Candidatus Sumerlaeota</taxon>
        <taxon>Candidatus Sumerlaeia</taxon>
        <taxon>Candidatus Sumerlaeales</taxon>
        <taxon>Candidatus Sumerlaeaceae</taxon>
        <taxon>Candidatus Sumerlaea</taxon>
    </lineage>
</organism>
<keyword evidence="3" id="KW-0255">Endonuclease</keyword>
<evidence type="ECO:0000256" key="1">
    <source>
        <dbReference type="ARBA" id="ARBA00001968"/>
    </source>
</evidence>
<proteinExistence type="inferred from homology"/>
<name>A0A2Z4Y6A7_SUMC1</name>
<evidence type="ECO:0000259" key="7">
    <source>
        <dbReference type="Pfam" id="PF03755"/>
    </source>
</evidence>
<evidence type="ECO:0000256" key="3">
    <source>
        <dbReference type="ARBA" id="ARBA00022759"/>
    </source>
</evidence>
<evidence type="ECO:0000259" key="8">
    <source>
        <dbReference type="Pfam" id="PF08340"/>
    </source>
</evidence>
<dbReference type="KEGG" id="schv:BRCON_1198"/>
<evidence type="ECO:0000256" key="6">
    <source>
        <dbReference type="SAM" id="Coils"/>
    </source>
</evidence>
<feature type="domain" description="Endoribonuclease YicC-like C-terminal" evidence="8">
    <location>
        <begin position="178"/>
        <end position="300"/>
    </location>
</feature>
<feature type="domain" description="Endoribonuclease YicC-like N-terminal" evidence="7">
    <location>
        <begin position="8"/>
        <end position="159"/>
    </location>
</feature>
<dbReference type="PANTHER" id="PTHR30636">
    <property type="entry name" value="UPF0701 PROTEIN YICC"/>
    <property type="match status" value="1"/>
</dbReference>
<gene>
    <name evidence="9" type="ORF">BRCON_1198</name>
</gene>
<comment type="similarity">
    <text evidence="5">Belongs to the YicC/YloC family.</text>
</comment>
<evidence type="ECO:0000256" key="4">
    <source>
        <dbReference type="ARBA" id="ARBA00022801"/>
    </source>
</evidence>